<dbReference type="InterPro" id="IPR052189">
    <property type="entry name" value="L-asp_N-monooxygenase_NS-form"/>
</dbReference>
<proteinExistence type="predicted"/>
<evidence type="ECO:0000313" key="2">
    <source>
        <dbReference type="EMBL" id="QCZ95466.1"/>
    </source>
</evidence>
<dbReference type="PANTHER" id="PTHR40254">
    <property type="entry name" value="BLR0577 PROTEIN"/>
    <property type="match status" value="1"/>
</dbReference>
<dbReference type="Proteomes" id="UP000304912">
    <property type="component" value="Plasmid plas12"/>
</dbReference>
<name>A0A5B7YJ90_9ALTE</name>
<organism evidence="2 3">
    <name type="scientific">Salinimonas iocasae</name>
    <dbReference type="NCBI Taxonomy" id="2572577"/>
    <lineage>
        <taxon>Bacteria</taxon>
        <taxon>Pseudomonadati</taxon>
        <taxon>Pseudomonadota</taxon>
        <taxon>Gammaproteobacteria</taxon>
        <taxon>Alteromonadales</taxon>
        <taxon>Alteromonadaceae</taxon>
        <taxon>Alteromonas/Salinimonas group</taxon>
        <taxon>Salinimonas</taxon>
    </lineage>
</organism>
<sequence>MSARHTLAIVGAGPTTLMFLNELLQLATVLLRDLDITVFEASDSPGRGFAFGDDAIHPCLLSNNTPDEIPVLTMPFSQWYRQENRKPEKAEDVHSNVVTRAAIGAYFSFSYKIIFQKLIERGLAIRHEKNTVVENLKRCPQGIQLSLNSGNSEYFEKVFINYGKERSGGTLNNTLQPYPVARYANASLKTYTVIGTSLTGIDCVTGIAHTRGAFTYHNNKLVYNSPEEWTVNLFSSHGTFPRIWYSSHYKDPRGHLNENLRF</sequence>
<dbReference type="RefSeq" id="WP_139758160.1">
    <property type="nucleotide sequence ID" value="NZ_CP039853.1"/>
</dbReference>
<evidence type="ECO:0000259" key="1">
    <source>
        <dbReference type="Pfam" id="PF13454"/>
    </source>
</evidence>
<protein>
    <submittedName>
        <fullName evidence="2">FAD/NAD(P)-binding protein</fullName>
    </submittedName>
</protein>
<dbReference type="SUPFAM" id="SSF51905">
    <property type="entry name" value="FAD/NAD(P)-binding domain"/>
    <property type="match status" value="1"/>
</dbReference>
<dbReference type="InterPro" id="IPR038732">
    <property type="entry name" value="HpyO/CreE_NAD-binding"/>
</dbReference>
<dbReference type="AlphaFoldDB" id="A0A5B7YJ90"/>
<dbReference type="EMBL" id="CP039853">
    <property type="protein sequence ID" value="QCZ95466.1"/>
    <property type="molecule type" value="Genomic_DNA"/>
</dbReference>
<geneLocation type="plasmid" evidence="2 3">
    <name>plas12</name>
</geneLocation>
<accession>A0A5B7YJ90</accession>
<gene>
    <name evidence="2" type="ORF">FBQ74_18225</name>
</gene>
<keyword evidence="3" id="KW-1185">Reference proteome</keyword>
<feature type="domain" description="FAD-dependent urate hydroxylase HpyO/Asp monooxygenase CreE-like FAD/NAD(P)-binding" evidence="1">
    <location>
        <begin position="8"/>
        <end position="163"/>
    </location>
</feature>
<dbReference type="KEGG" id="salk:FBQ74_18225"/>
<reference evidence="2 3" key="1">
    <citation type="submission" date="2019-04" db="EMBL/GenBank/DDBJ databases">
        <title>Salinimonas iocasae sp. nov., a halophilic bacterium isolated from the outer tube casing of tubeworms in Okinawa Trough.</title>
        <authorList>
            <person name="Zhang H."/>
            <person name="Wang H."/>
            <person name="Li C."/>
        </authorList>
    </citation>
    <scope>NUCLEOTIDE SEQUENCE [LARGE SCALE GENOMIC DNA]</scope>
    <source>
        <strain evidence="2 3">KX18D6</strain>
        <plasmid evidence="2 3">plas12</plasmid>
    </source>
</reference>
<evidence type="ECO:0000313" key="3">
    <source>
        <dbReference type="Proteomes" id="UP000304912"/>
    </source>
</evidence>
<keyword evidence="2" id="KW-0614">Plasmid</keyword>
<dbReference type="Pfam" id="PF13454">
    <property type="entry name" value="NAD_binding_9"/>
    <property type="match status" value="1"/>
</dbReference>
<dbReference type="PANTHER" id="PTHR40254:SF1">
    <property type="entry name" value="BLR0577 PROTEIN"/>
    <property type="match status" value="1"/>
</dbReference>
<dbReference type="OrthoDB" id="6309046at2"/>
<dbReference type="InterPro" id="IPR036188">
    <property type="entry name" value="FAD/NAD-bd_sf"/>
</dbReference>